<name>A0A2P4SEH8_BAMTH</name>
<dbReference type="SMART" id="SM00477">
    <property type="entry name" value="NUC"/>
    <property type="match status" value="1"/>
</dbReference>
<dbReference type="Gene3D" id="3.40.570.10">
    <property type="entry name" value="Extracellular Endonuclease, subunit A"/>
    <property type="match status" value="1"/>
</dbReference>
<dbReference type="InterPro" id="IPR044925">
    <property type="entry name" value="His-Me_finger_sf"/>
</dbReference>
<feature type="non-terminal residue" evidence="2">
    <location>
        <position position="1"/>
    </location>
</feature>
<evidence type="ECO:0000313" key="2">
    <source>
        <dbReference type="EMBL" id="POI22511.1"/>
    </source>
</evidence>
<feature type="domain" description="ENPP1-3/EXOG-like endonuclease/phosphodiesterase" evidence="1">
    <location>
        <begin position="1"/>
        <end position="134"/>
    </location>
</feature>
<dbReference type="SUPFAM" id="SSF54060">
    <property type="entry name" value="His-Me finger endonucleases"/>
    <property type="match status" value="1"/>
</dbReference>
<evidence type="ECO:0000313" key="3">
    <source>
        <dbReference type="Proteomes" id="UP000237246"/>
    </source>
</evidence>
<dbReference type="InterPro" id="IPR001604">
    <property type="entry name" value="Endo_G_ENPP1-like_dom"/>
</dbReference>
<accession>A0A2P4SEH8</accession>
<dbReference type="AlphaFoldDB" id="A0A2P4SEH8"/>
<reference evidence="2 3" key="1">
    <citation type="submission" date="2018-01" db="EMBL/GenBank/DDBJ databases">
        <title>Comparison of the Chinese Bamboo Partridge and Red Junglefowl genome sequences highlights the importance of demography in genome evolution.</title>
        <authorList>
            <person name="Tiley G.P."/>
            <person name="Kimball R.T."/>
            <person name="Braun E.L."/>
            <person name="Burleigh J.G."/>
        </authorList>
    </citation>
    <scope>NUCLEOTIDE SEQUENCE [LARGE SCALE GENOMIC DNA]</scope>
    <source>
        <strain evidence="2">RTK389</strain>
        <tissue evidence="2">Blood</tissue>
    </source>
</reference>
<dbReference type="InterPro" id="IPR020821">
    <property type="entry name" value="ENPP1-3/EXOG-like_nuc-like"/>
</dbReference>
<protein>
    <recommendedName>
        <fullName evidence="1">ENPP1-3/EXOG-like endonuclease/phosphodiesterase domain-containing protein</fullName>
    </recommendedName>
</protein>
<gene>
    <name evidence="2" type="ORF">CIB84_013740</name>
</gene>
<dbReference type="EMBL" id="PPHD01057475">
    <property type="protein sequence ID" value="POI22511.1"/>
    <property type="molecule type" value="Genomic_DNA"/>
</dbReference>
<organism evidence="2 3">
    <name type="scientific">Bambusicola thoracicus</name>
    <name type="common">Chinese bamboo-partridge</name>
    <name type="synonym">Perdix thoracica</name>
    <dbReference type="NCBI Taxonomy" id="9083"/>
    <lineage>
        <taxon>Eukaryota</taxon>
        <taxon>Metazoa</taxon>
        <taxon>Chordata</taxon>
        <taxon>Craniata</taxon>
        <taxon>Vertebrata</taxon>
        <taxon>Euteleostomi</taxon>
        <taxon>Archelosauria</taxon>
        <taxon>Archosauria</taxon>
        <taxon>Dinosauria</taxon>
        <taxon>Saurischia</taxon>
        <taxon>Theropoda</taxon>
        <taxon>Coelurosauria</taxon>
        <taxon>Aves</taxon>
        <taxon>Neognathae</taxon>
        <taxon>Galloanserae</taxon>
        <taxon>Galliformes</taxon>
        <taxon>Phasianidae</taxon>
        <taxon>Perdicinae</taxon>
        <taxon>Bambusicola</taxon>
    </lineage>
</organism>
<evidence type="ECO:0000259" key="1">
    <source>
        <dbReference type="SMART" id="SM00477"/>
    </source>
</evidence>
<dbReference type="GO" id="GO:0003676">
    <property type="term" value="F:nucleic acid binding"/>
    <property type="evidence" value="ECO:0007669"/>
    <property type="project" value="InterPro"/>
</dbReference>
<dbReference type="GO" id="GO:0016787">
    <property type="term" value="F:hydrolase activity"/>
    <property type="evidence" value="ECO:0007669"/>
    <property type="project" value="InterPro"/>
</dbReference>
<proteinExistence type="predicted"/>
<dbReference type="InterPro" id="IPR044929">
    <property type="entry name" value="DNA/RNA_non-sp_Endonuclease_sf"/>
</dbReference>
<dbReference type="Pfam" id="PF01223">
    <property type="entry name" value="Endonuclease_NS"/>
    <property type="match status" value="1"/>
</dbReference>
<dbReference type="Proteomes" id="UP000237246">
    <property type="component" value="Unassembled WGS sequence"/>
</dbReference>
<keyword evidence="3" id="KW-1185">Reference proteome</keyword>
<sequence>IWDYFHDVLLQKYARERNGVNVISGPVFDYNYDGHFDSLDEITQHVNNTQIPVPTHYFVVLTSCKDTSYTPLNCTGSLDALSFIIPHRPDNTESCADNRSPSEWVEERVQAHSARVRDVELLTGLDFYQERQGSVSEILQLKTFLPTFETEIN</sequence>
<comment type="caution">
    <text evidence="2">The sequence shown here is derived from an EMBL/GenBank/DDBJ whole genome shotgun (WGS) entry which is preliminary data.</text>
</comment>
<dbReference type="OrthoDB" id="415411at2759"/>
<dbReference type="GO" id="GO:0046872">
    <property type="term" value="F:metal ion binding"/>
    <property type="evidence" value="ECO:0007669"/>
    <property type="project" value="InterPro"/>
</dbReference>